<sequence>MKTLQPRCKLTARVFILQLTTLVADLNELIVSLAGKFLKPEKVPRLRPGEVLTDDAVKDLRQDLRDAAALVPISSADFGAGVRIWLGQVRLDPTVLKNVQTRCVRYLAVLVQNLLDILPEQTPRLMSVKHFTPSEVLRVAGRADILDLPIHLAEQEDVDDLKKEWERLARVDWGAFFDGNIPKTSVEFWQGVVDYDRLGAEQKFGKISALAFRALSAPLANADVERAFSFMNCIKTKKRNSMSPKLLEAIMRVRMRMTKSGCCKAFEPWPAMLAKFTSDMYTYERRPVGGDGRAGGLEADEDGGWEEITLCALEEDGVEVYDM</sequence>
<keyword evidence="1" id="KW-0732">Signal</keyword>
<organism evidence="4 5">
    <name type="scientific">Frankliniella fusca</name>
    <dbReference type="NCBI Taxonomy" id="407009"/>
    <lineage>
        <taxon>Eukaryota</taxon>
        <taxon>Metazoa</taxon>
        <taxon>Ecdysozoa</taxon>
        <taxon>Arthropoda</taxon>
        <taxon>Hexapoda</taxon>
        <taxon>Insecta</taxon>
        <taxon>Pterygota</taxon>
        <taxon>Neoptera</taxon>
        <taxon>Paraneoptera</taxon>
        <taxon>Thysanoptera</taxon>
        <taxon>Terebrantia</taxon>
        <taxon>Thripoidea</taxon>
        <taxon>Thripidae</taxon>
        <taxon>Frankliniella</taxon>
    </lineage>
</organism>
<dbReference type="Proteomes" id="UP001219518">
    <property type="component" value="Unassembled WGS sequence"/>
</dbReference>
<feature type="domain" description="HAT C-terminal dimerisation" evidence="2">
    <location>
        <begin position="194"/>
        <end position="254"/>
    </location>
</feature>
<reference evidence="4" key="2">
    <citation type="journal article" date="2023" name="BMC Genomics">
        <title>Pest status, molecular evolution, and epigenetic factors derived from the genome assembly of Frankliniella fusca, a thysanopteran phytovirus vector.</title>
        <authorList>
            <person name="Catto M.A."/>
            <person name="Labadie P.E."/>
            <person name="Jacobson A.L."/>
            <person name="Kennedy G.G."/>
            <person name="Srinivasan R."/>
            <person name="Hunt B.G."/>
        </authorList>
    </citation>
    <scope>NUCLEOTIDE SEQUENCE</scope>
    <source>
        <strain evidence="4">PL_HMW_Pooled</strain>
    </source>
</reference>
<dbReference type="EMBL" id="JAHWGI010001182">
    <property type="protein sequence ID" value="KAK3924376.1"/>
    <property type="molecule type" value="Genomic_DNA"/>
</dbReference>
<comment type="caution">
    <text evidence="4">The sequence shown here is derived from an EMBL/GenBank/DDBJ whole genome shotgun (WGS) entry which is preliminary data.</text>
</comment>
<feature type="signal peptide" evidence="1">
    <location>
        <begin position="1"/>
        <end position="24"/>
    </location>
</feature>
<evidence type="ECO:0000313" key="4">
    <source>
        <dbReference type="EMBL" id="KAK3924376.1"/>
    </source>
</evidence>
<evidence type="ECO:0000313" key="5">
    <source>
        <dbReference type="Proteomes" id="UP001219518"/>
    </source>
</evidence>
<evidence type="ECO:0000259" key="2">
    <source>
        <dbReference type="Pfam" id="PF05699"/>
    </source>
</evidence>
<evidence type="ECO:0000256" key="1">
    <source>
        <dbReference type="SAM" id="SignalP"/>
    </source>
</evidence>
<protein>
    <submittedName>
        <fullName evidence="4">Zinc finger protein 862</fullName>
    </submittedName>
</protein>
<name>A0AAE1HPE1_9NEOP</name>
<keyword evidence="5" id="KW-1185">Reference proteome</keyword>
<dbReference type="EMBL" id="JAHWGI010000117">
    <property type="protein sequence ID" value="KAK3909737.1"/>
    <property type="molecule type" value="Genomic_DNA"/>
</dbReference>
<dbReference type="GO" id="GO:0046983">
    <property type="term" value="F:protein dimerization activity"/>
    <property type="evidence" value="ECO:0007669"/>
    <property type="project" value="InterPro"/>
</dbReference>
<dbReference type="InterPro" id="IPR012337">
    <property type="entry name" value="RNaseH-like_sf"/>
</dbReference>
<evidence type="ECO:0000313" key="3">
    <source>
        <dbReference type="EMBL" id="KAK3909737.1"/>
    </source>
</evidence>
<proteinExistence type="predicted"/>
<dbReference type="Pfam" id="PF05699">
    <property type="entry name" value="Dimer_Tnp_hAT"/>
    <property type="match status" value="1"/>
</dbReference>
<dbReference type="AlphaFoldDB" id="A0AAE1HPE1"/>
<accession>A0AAE1HPE1</accession>
<reference evidence="4" key="1">
    <citation type="submission" date="2021-07" db="EMBL/GenBank/DDBJ databases">
        <authorList>
            <person name="Catto M.A."/>
            <person name="Jacobson A."/>
            <person name="Kennedy G."/>
            <person name="Labadie P."/>
            <person name="Hunt B.G."/>
            <person name="Srinivasan R."/>
        </authorList>
    </citation>
    <scope>NUCLEOTIDE SEQUENCE</scope>
    <source>
        <strain evidence="4">PL_HMW_Pooled</strain>
        <tissue evidence="4">Head</tissue>
    </source>
</reference>
<dbReference type="SUPFAM" id="SSF53098">
    <property type="entry name" value="Ribonuclease H-like"/>
    <property type="match status" value="1"/>
</dbReference>
<gene>
    <name evidence="4" type="ORF">KUF71_012327</name>
    <name evidence="3" type="ORF">KUF71_019746</name>
</gene>
<feature type="chain" id="PRO_5042442860" evidence="1">
    <location>
        <begin position="25"/>
        <end position="323"/>
    </location>
</feature>
<dbReference type="InterPro" id="IPR008906">
    <property type="entry name" value="HATC_C_dom"/>
</dbReference>